<gene>
    <name evidence="4" type="ORF">PV05_05944</name>
</gene>
<dbReference type="InterPro" id="IPR015421">
    <property type="entry name" value="PyrdxlP-dep_Trfase_major"/>
</dbReference>
<comment type="similarity">
    <text evidence="1 3">Belongs to the class-III pyridoxal-phosphate-dependent aminotransferase family.</text>
</comment>
<dbReference type="PANTHER" id="PTHR43094">
    <property type="entry name" value="AMINOTRANSFERASE"/>
    <property type="match status" value="1"/>
</dbReference>
<reference evidence="4 5" key="1">
    <citation type="submission" date="2015-01" db="EMBL/GenBank/DDBJ databases">
        <title>The Genome Sequence of Exophiala xenobiotica CBS118157.</title>
        <authorList>
            <consortium name="The Broad Institute Genomics Platform"/>
            <person name="Cuomo C."/>
            <person name="de Hoog S."/>
            <person name="Gorbushina A."/>
            <person name="Stielow B."/>
            <person name="Teixiera M."/>
            <person name="Abouelleil A."/>
            <person name="Chapman S.B."/>
            <person name="Priest M."/>
            <person name="Young S.K."/>
            <person name="Wortman J."/>
            <person name="Nusbaum C."/>
            <person name="Birren B."/>
        </authorList>
    </citation>
    <scope>NUCLEOTIDE SEQUENCE [LARGE SCALE GENOMIC DNA]</scope>
    <source>
        <strain evidence="4 5">CBS 118157</strain>
    </source>
</reference>
<keyword evidence="5" id="KW-1185">Reference proteome</keyword>
<dbReference type="HOGENOM" id="CLU_016922_4_0_1"/>
<evidence type="ECO:0008006" key="6">
    <source>
        <dbReference type="Google" id="ProtNLM"/>
    </source>
</evidence>
<dbReference type="InterPro" id="IPR015424">
    <property type="entry name" value="PyrdxlP-dep_Trfase"/>
</dbReference>
<dbReference type="RefSeq" id="XP_013317975.1">
    <property type="nucleotide sequence ID" value="XM_013462521.1"/>
</dbReference>
<organism evidence="4 5">
    <name type="scientific">Exophiala xenobiotica</name>
    <dbReference type="NCBI Taxonomy" id="348802"/>
    <lineage>
        <taxon>Eukaryota</taxon>
        <taxon>Fungi</taxon>
        <taxon>Dikarya</taxon>
        <taxon>Ascomycota</taxon>
        <taxon>Pezizomycotina</taxon>
        <taxon>Eurotiomycetes</taxon>
        <taxon>Chaetothyriomycetidae</taxon>
        <taxon>Chaetothyriales</taxon>
        <taxon>Herpotrichiellaceae</taxon>
        <taxon>Exophiala</taxon>
    </lineage>
</organism>
<dbReference type="InterPro" id="IPR005814">
    <property type="entry name" value="Aminotrans_3"/>
</dbReference>
<evidence type="ECO:0000313" key="5">
    <source>
        <dbReference type="Proteomes" id="UP000054342"/>
    </source>
</evidence>
<keyword evidence="2 3" id="KW-0663">Pyridoxal phosphate</keyword>
<proteinExistence type="inferred from homology"/>
<dbReference type="GeneID" id="25327852"/>
<dbReference type="PIRSF" id="PIRSF000521">
    <property type="entry name" value="Transaminase_4ab_Lys_Orn"/>
    <property type="match status" value="1"/>
</dbReference>
<dbReference type="PANTHER" id="PTHR43094:SF1">
    <property type="entry name" value="AMINOTRANSFERASE CLASS-III"/>
    <property type="match status" value="1"/>
</dbReference>
<dbReference type="GO" id="GO:0005829">
    <property type="term" value="C:cytosol"/>
    <property type="evidence" value="ECO:0007669"/>
    <property type="project" value="TreeGrafter"/>
</dbReference>
<dbReference type="SUPFAM" id="SSF53383">
    <property type="entry name" value="PLP-dependent transferases"/>
    <property type="match status" value="1"/>
</dbReference>
<dbReference type="Proteomes" id="UP000054342">
    <property type="component" value="Unassembled WGS sequence"/>
</dbReference>
<dbReference type="Gene3D" id="3.90.1150.10">
    <property type="entry name" value="Aspartate Aminotransferase, domain 1"/>
    <property type="match status" value="1"/>
</dbReference>
<dbReference type="GO" id="GO:0008483">
    <property type="term" value="F:transaminase activity"/>
    <property type="evidence" value="ECO:0007669"/>
    <property type="project" value="InterPro"/>
</dbReference>
<evidence type="ECO:0000256" key="1">
    <source>
        <dbReference type="ARBA" id="ARBA00008954"/>
    </source>
</evidence>
<dbReference type="AlphaFoldDB" id="A0A0D2BY86"/>
<evidence type="ECO:0000256" key="3">
    <source>
        <dbReference type="RuleBase" id="RU003560"/>
    </source>
</evidence>
<evidence type="ECO:0000313" key="4">
    <source>
        <dbReference type="EMBL" id="KIW57391.1"/>
    </source>
</evidence>
<dbReference type="Pfam" id="PF00202">
    <property type="entry name" value="Aminotran_3"/>
    <property type="match status" value="1"/>
</dbReference>
<dbReference type="EMBL" id="KN847319">
    <property type="protein sequence ID" value="KIW57391.1"/>
    <property type="molecule type" value="Genomic_DNA"/>
</dbReference>
<dbReference type="GO" id="GO:0030170">
    <property type="term" value="F:pyridoxal phosphate binding"/>
    <property type="evidence" value="ECO:0007669"/>
    <property type="project" value="InterPro"/>
</dbReference>
<evidence type="ECO:0000256" key="2">
    <source>
        <dbReference type="ARBA" id="ARBA00022898"/>
    </source>
</evidence>
<dbReference type="InterPro" id="IPR015422">
    <property type="entry name" value="PyrdxlP-dep_Trfase_small"/>
</dbReference>
<sequence>MIASPQPTAIFHRSLNKNYDTASGGDGVYIVHPDGSRTVDRSSGSAVSCLGHGHKGVIEAIVDQARKMAFAHTSFFTSDPAEELARLLIDESANAFTKVMFLSSGSEAVGSAIKITRQYHVSRGETKRVNFICRQYAYHGNTLGALSAGFNPPRRQTFEPLLSSAFHHVSPCFFSRDAKDGEDEKAYVNRLLQEYEDMFEKLGSSSVAAVLIETMGWATLGAVPAAKGYLMRLRQLCDKHGALLIYGEVMCGMGRAGTLHAWQSLGNAAPDLQTIGKGLGAGYQPISAILVGHKVHQVMQASQAQHPFVSGHTYQGHSIGCAAALATQQTIVKDDLLANVRAMGDLLEEELRKQVPNLKEIKGLGLFKAVEFATQPGNRIAADVASTCLANGAAVYLCSAAVDAILFAPPFIISEQEVHELVSIFAASTRQVLQEKKIMQ</sequence>
<protein>
    <recommendedName>
        <fullName evidence="6">PLP-dependent transferase</fullName>
    </recommendedName>
</protein>
<name>A0A0D2BY86_9EURO</name>
<dbReference type="STRING" id="348802.A0A0D2BY86"/>
<accession>A0A0D2BY86</accession>
<dbReference type="Gene3D" id="3.40.640.10">
    <property type="entry name" value="Type I PLP-dependent aspartate aminotransferase-like (Major domain)"/>
    <property type="match status" value="1"/>
</dbReference>
<dbReference type="OrthoDB" id="5419315at2759"/>
<dbReference type="CDD" id="cd00610">
    <property type="entry name" value="OAT_like"/>
    <property type="match status" value="1"/>
</dbReference>